<organism evidence="10 11">
    <name type="scientific">Lipingzhangella rawalii</name>
    <dbReference type="NCBI Taxonomy" id="2055835"/>
    <lineage>
        <taxon>Bacteria</taxon>
        <taxon>Bacillati</taxon>
        <taxon>Actinomycetota</taxon>
        <taxon>Actinomycetes</taxon>
        <taxon>Streptosporangiales</taxon>
        <taxon>Nocardiopsidaceae</taxon>
        <taxon>Lipingzhangella</taxon>
    </lineage>
</organism>
<keyword evidence="5" id="KW-0274">FAD</keyword>
<comment type="cofactor">
    <cofactor evidence="1">
        <name>FAD</name>
        <dbReference type="ChEBI" id="CHEBI:57692"/>
    </cofactor>
</comment>
<dbReference type="PANTHER" id="PTHR48467:SF1">
    <property type="entry name" value="GLUTAMATE SYNTHASE 1 [NADH], CHLOROPLASTIC-LIKE"/>
    <property type="match status" value="1"/>
</dbReference>
<comment type="catalytic activity">
    <reaction evidence="8">
        <text>2 reduced [2Fe-2S]-[ferredoxin] + NADP(+) + H(+) = 2 oxidized [2Fe-2S]-[ferredoxin] + NADPH</text>
        <dbReference type="Rhea" id="RHEA:20125"/>
        <dbReference type="Rhea" id="RHEA-COMP:10000"/>
        <dbReference type="Rhea" id="RHEA-COMP:10001"/>
        <dbReference type="ChEBI" id="CHEBI:15378"/>
        <dbReference type="ChEBI" id="CHEBI:33737"/>
        <dbReference type="ChEBI" id="CHEBI:33738"/>
        <dbReference type="ChEBI" id="CHEBI:57783"/>
        <dbReference type="ChEBI" id="CHEBI:58349"/>
        <dbReference type="EC" id="1.18.1.2"/>
    </reaction>
</comment>
<dbReference type="PIRSF" id="PIRSF000362">
    <property type="entry name" value="FNR"/>
    <property type="match status" value="1"/>
</dbReference>
<evidence type="ECO:0000256" key="7">
    <source>
        <dbReference type="ARBA" id="ARBA00023002"/>
    </source>
</evidence>
<gene>
    <name evidence="10" type="ORF">RIF23_00890</name>
</gene>
<dbReference type="Pfam" id="PF07992">
    <property type="entry name" value="Pyr_redox_2"/>
    <property type="match status" value="1"/>
</dbReference>
<protein>
    <recommendedName>
        <fullName evidence="3">ferredoxin--NADP(+) reductase</fullName>
        <ecNumber evidence="3">1.18.1.2</ecNumber>
    </recommendedName>
</protein>
<proteinExistence type="inferred from homology"/>
<keyword evidence="7" id="KW-0560">Oxidoreductase</keyword>
<evidence type="ECO:0000256" key="8">
    <source>
        <dbReference type="ARBA" id="ARBA00047776"/>
    </source>
</evidence>
<keyword evidence="6" id="KW-0521">NADP</keyword>
<name>A0ABU2H0L3_9ACTN</name>
<evidence type="ECO:0000256" key="5">
    <source>
        <dbReference type="ARBA" id="ARBA00022827"/>
    </source>
</evidence>
<evidence type="ECO:0000259" key="9">
    <source>
        <dbReference type="Pfam" id="PF07992"/>
    </source>
</evidence>
<dbReference type="PANTHER" id="PTHR48467">
    <property type="entry name" value="GLUTAMATE SYNTHASE 1 [NADH], CHLOROPLASTIC-LIKE"/>
    <property type="match status" value="1"/>
</dbReference>
<evidence type="ECO:0000256" key="4">
    <source>
        <dbReference type="ARBA" id="ARBA00022630"/>
    </source>
</evidence>
<comment type="similarity">
    <text evidence="2">Belongs to the ferredoxin--NADP reductase type 1 family.</text>
</comment>
<dbReference type="InterPro" id="IPR055275">
    <property type="entry name" value="Ferredox_Rdtase"/>
</dbReference>
<dbReference type="InterPro" id="IPR036188">
    <property type="entry name" value="FAD/NAD-bd_sf"/>
</dbReference>
<evidence type="ECO:0000313" key="11">
    <source>
        <dbReference type="Proteomes" id="UP001250214"/>
    </source>
</evidence>
<dbReference type="SUPFAM" id="SSF51971">
    <property type="entry name" value="Nucleotide-binding domain"/>
    <property type="match status" value="1"/>
</dbReference>
<dbReference type="Gene3D" id="3.40.50.720">
    <property type="entry name" value="NAD(P)-binding Rossmann-like Domain"/>
    <property type="match status" value="1"/>
</dbReference>
<accession>A0ABU2H0L3</accession>
<dbReference type="InterPro" id="IPR023753">
    <property type="entry name" value="FAD/NAD-binding_dom"/>
</dbReference>
<keyword evidence="11" id="KW-1185">Reference proteome</keyword>
<evidence type="ECO:0000313" key="10">
    <source>
        <dbReference type="EMBL" id="MDS1268843.1"/>
    </source>
</evidence>
<dbReference type="Proteomes" id="UP001250214">
    <property type="component" value="Unassembled WGS sequence"/>
</dbReference>
<dbReference type="InterPro" id="IPR021163">
    <property type="entry name" value="Ferredox_Rdtase_adrenod"/>
</dbReference>
<comment type="caution">
    <text evidence="10">The sequence shown here is derived from an EMBL/GenBank/DDBJ whole genome shotgun (WGS) entry which is preliminary data.</text>
</comment>
<reference evidence="11" key="1">
    <citation type="submission" date="2023-07" db="EMBL/GenBank/DDBJ databases">
        <title>Novel species in the genus Lipingzhangella isolated from Sambhar Salt Lake.</title>
        <authorList>
            <person name="Jiya N."/>
            <person name="Kajale S."/>
            <person name="Sharma A."/>
        </authorList>
    </citation>
    <scope>NUCLEOTIDE SEQUENCE [LARGE SCALE GENOMIC DNA]</scope>
    <source>
        <strain evidence="11">LS1_29</strain>
    </source>
</reference>
<evidence type="ECO:0000256" key="1">
    <source>
        <dbReference type="ARBA" id="ARBA00001974"/>
    </source>
</evidence>
<dbReference type="EMBL" id="JAVLVT010000001">
    <property type="protein sequence ID" value="MDS1268843.1"/>
    <property type="molecule type" value="Genomic_DNA"/>
</dbReference>
<feature type="domain" description="FAD/NAD(P)-binding" evidence="9">
    <location>
        <begin position="18"/>
        <end position="182"/>
    </location>
</feature>
<evidence type="ECO:0000256" key="3">
    <source>
        <dbReference type="ARBA" id="ARBA00013223"/>
    </source>
</evidence>
<keyword evidence="4" id="KW-0285">Flavoprotein</keyword>
<sequence>MTSTTSTPTHDSTSDPLRVAVIGSGPAGIYTAGALVNQDREPVAVDVLDRLPTPYGLVRYGVAPDHTKIKGVASALRDMLEQPNVRFVGGVEFGRHVTRSDLARVYDAVVYATGASVDRRLEIPGEDLPGSVAATDFVNAYSGHPDIDPEQFRLDVEEVAVVGAGNVALDVARILAKTADELRHTDIPQPMLDVLAASKVRRIHILARRGPVQAKFTAPELRDLGELPGANVVVNPAEVDIDPNSEVMRNAARAARTNLRYLNDWAQRSRAAEGRTVELRFWRRPVAIVGPDRVAGLDLEATDLDEQGDLVGTGQRERLDVGMVVRSVGYLGVALPGVPFDSRTRTVPHDAGRVLDTEGTVRRGDYVAGWIKRGASGVIGTNKSDAAATVRSLLDDAPILRAARGERGSLEEILADSDANQVLYEDWQAIEAAEARLGAALHRGPRVKLHTWTKLYDAAAGRG</sequence>
<dbReference type="PRINTS" id="PR00419">
    <property type="entry name" value="ADXRDTASE"/>
</dbReference>
<dbReference type="RefSeq" id="WP_310910354.1">
    <property type="nucleotide sequence ID" value="NZ_JAVLVT010000001.1"/>
</dbReference>
<dbReference type="Gene3D" id="3.50.50.60">
    <property type="entry name" value="FAD/NAD(P)-binding domain"/>
    <property type="match status" value="1"/>
</dbReference>
<evidence type="ECO:0000256" key="2">
    <source>
        <dbReference type="ARBA" id="ARBA00008312"/>
    </source>
</evidence>
<dbReference type="EC" id="1.18.1.2" evidence="3"/>
<evidence type="ECO:0000256" key="6">
    <source>
        <dbReference type="ARBA" id="ARBA00022857"/>
    </source>
</evidence>